<evidence type="ECO:0000256" key="1">
    <source>
        <dbReference type="SAM" id="Phobius"/>
    </source>
</evidence>
<dbReference type="RefSeq" id="WP_116776417.1">
    <property type="nucleotide sequence ID" value="NZ_QDKG01000005.1"/>
</dbReference>
<dbReference type="AlphaFoldDB" id="A0A2T8HG92"/>
<sequence length="331" mass="37364">MFFSIIIPLYNRPQEIHELLESLTGQQYPDFEIIIVEDGSRIQARDIVQAFADRLDVHYYLTENTGQGFARNYGFGKAKGDFFIVLDSDVIVPPQYLQQVAAGIGAQQLDAFGGPDAAHDSFSDMQKAISYSMTSPLTTGGIRGNKKHIGPFHPRSFNMGISRAVWERTQGFRLSRRSEDIEFSIRMIAEGFHVGLIPEAFVYHKRRTDLSQFFRQTYLFGKGRIDIYKIYPKELKWVHVLPAVFVIGLVVIAMLTLLNVLTYGGITLFVQIAYLGYAFLSLYTIALFLHALNTTKDLVVALNAVPAAYVQLVAYGSGFIQNYLDKICFQK</sequence>
<dbReference type="Pfam" id="PF00535">
    <property type="entry name" value="Glycos_transf_2"/>
    <property type="match status" value="1"/>
</dbReference>
<evidence type="ECO:0000313" key="4">
    <source>
        <dbReference type="Proteomes" id="UP000245627"/>
    </source>
</evidence>
<evidence type="ECO:0000313" key="3">
    <source>
        <dbReference type="EMBL" id="PVH24468.1"/>
    </source>
</evidence>
<comment type="caution">
    <text evidence="3">The sequence shown here is derived from an EMBL/GenBank/DDBJ whole genome shotgun (WGS) entry which is preliminary data.</text>
</comment>
<keyword evidence="3" id="KW-0808">Transferase</keyword>
<dbReference type="GO" id="GO:0016740">
    <property type="term" value="F:transferase activity"/>
    <property type="evidence" value="ECO:0007669"/>
    <property type="project" value="UniProtKB-KW"/>
</dbReference>
<dbReference type="PANTHER" id="PTHR43685">
    <property type="entry name" value="GLYCOSYLTRANSFERASE"/>
    <property type="match status" value="1"/>
</dbReference>
<dbReference type="Proteomes" id="UP000245627">
    <property type="component" value="Unassembled WGS sequence"/>
</dbReference>
<dbReference type="OrthoDB" id="9813550at2"/>
<reference evidence="3 4" key="1">
    <citation type="submission" date="2018-04" db="EMBL/GenBank/DDBJ databases">
        <title>Sphingobacterium cortibacter sp. nov.</title>
        <authorList>
            <person name="Li Y."/>
        </authorList>
    </citation>
    <scope>NUCLEOTIDE SEQUENCE [LARGE SCALE GENOMIC DNA]</scope>
    <source>
        <strain evidence="3 4">2c-3</strain>
    </source>
</reference>
<feature type="transmembrane region" description="Helical" evidence="1">
    <location>
        <begin position="298"/>
        <end position="324"/>
    </location>
</feature>
<feature type="transmembrane region" description="Helical" evidence="1">
    <location>
        <begin position="237"/>
        <end position="260"/>
    </location>
</feature>
<dbReference type="EMBL" id="QDKG01000005">
    <property type="protein sequence ID" value="PVH24468.1"/>
    <property type="molecule type" value="Genomic_DNA"/>
</dbReference>
<protein>
    <submittedName>
        <fullName evidence="3">Glycosyltransferase</fullName>
    </submittedName>
</protein>
<gene>
    <name evidence="3" type="ORF">DC487_13080</name>
</gene>
<keyword evidence="1" id="KW-0472">Membrane</keyword>
<keyword evidence="1" id="KW-0812">Transmembrane</keyword>
<proteinExistence type="predicted"/>
<name>A0A2T8HG92_9SPHI</name>
<dbReference type="InterPro" id="IPR050834">
    <property type="entry name" value="Glycosyltransf_2"/>
</dbReference>
<accession>A0A2T8HG92</accession>
<dbReference type="Gene3D" id="3.90.550.10">
    <property type="entry name" value="Spore Coat Polysaccharide Biosynthesis Protein SpsA, Chain A"/>
    <property type="match status" value="1"/>
</dbReference>
<evidence type="ECO:0000259" key="2">
    <source>
        <dbReference type="Pfam" id="PF00535"/>
    </source>
</evidence>
<dbReference type="InterPro" id="IPR001173">
    <property type="entry name" value="Glyco_trans_2-like"/>
</dbReference>
<organism evidence="3 4">
    <name type="scientific">Sphingobacterium corticibacter</name>
    <dbReference type="NCBI Taxonomy" id="2171749"/>
    <lineage>
        <taxon>Bacteria</taxon>
        <taxon>Pseudomonadati</taxon>
        <taxon>Bacteroidota</taxon>
        <taxon>Sphingobacteriia</taxon>
        <taxon>Sphingobacteriales</taxon>
        <taxon>Sphingobacteriaceae</taxon>
        <taxon>Sphingobacterium</taxon>
    </lineage>
</organism>
<feature type="domain" description="Glycosyltransferase 2-like" evidence="2">
    <location>
        <begin position="4"/>
        <end position="157"/>
    </location>
</feature>
<keyword evidence="1" id="KW-1133">Transmembrane helix</keyword>
<dbReference type="SUPFAM" id="SSF53448">
    <property type="entry name" value="Nucleotide-diphospho-sugar transferases"/>
    <property type="match status" value="1"/>
</dbReference>
<feature type="transmembrane region" description="Helical" evidence="1">
    <location>
        <begin position="272"/>
        <end position="292"/>
    </location>
</feature>
<keyword evidence="4" id="KW-1185">Reference proteome</keyword>
<dbReference type="PANTHER" id="PTHR43685:SF2">
    <property type="entry name" value="GLYCOSYLTRANSFERASE 2-LIKE DOMAIN-CONTAINING PROTEIN"/>
    <property type="match status" value="1"/>
</dbReference>
<dbReference type="InterPro" id="IPR029044">
    <property type="entry name" value="Nucleotide-diphossugar_trans"/>
</dbReference>